<feature type="domain" description="Peptidase M48" evidence="8">
    <location>
        <begin position="64"/>
        <end position="249"/>
    </location>
</feature>
<gene>
    <name evidence="9" type="ORF">B5C34_06690</name>
</gene>
<name>A0A219B5U2_9SPHN</name>
<dbReference type="InterPro" id="IPR051156">
    <property type="entry name" value="Mito/Outer_Membr_Metalloprot"/>
</dbReference>
<dbReference type="GO" id="GO:0016020">
    <property type="term" value="C:membrane"/>
    <property type="evidence" value="ECO:0007669"/>
    <property type="project" value="TreeGrafter"/>
</dbReference>
<dbReference type="Proteomes" id="UP000198462">
    <property type="component" value="Unassembled WGS sequence"/>
</dbReference>
<evidence type="ECO:0000256" key="2">
    <source>
        <dbReference type="ARBA" id="ARBA00022670"/>
    </source>
</evidence>
<evidence type="ECO:0000256" key="4">
    <source>
        <dbReference type="ARBA" id="ARBA00022801"/>
    </source>
</evidence>
<dbReference type="PANTHER" id="PTHR22726:SF1">
    <property type="entry name" value="METALLOENDOPEPTIDASE OMA1, MITOCHONDRIAL"/>
    <property type="match status" value="1"/>
</dbReference>
<dbReference type="GO" id="GO:0051603">
    <property type="term" value="P:proteolysis involved in protein catabolic process"/>
    <property type="evidence" value="ECO:0007669"/>
    <property type="project" value="TreeGrafter"/>
</dbReference>
<sequence length="493" mass="52019">MPTLSKAALATSVAASLATAGCMGSFDPNNPGQVTASERQSGAEAHPQILAEFGGAYTGPGSQMVDRVGKEVAVESGLSQTGSDCTVTFLNSSVVNAFAIPGCYVYVTRGLVALMENEAQLASVLGHEIGHVAADHGQRRQNAALGSSLLSVLAGVLTGSGQVAQLAGQLGQVWTLKYSRDQEYQSDDLGILYMRRAGYDPYESADVLEALGDQAALEAQIRGRDEAAQIPAWARTHPLSADRVQRATAQARETGVQPGQLAQNESRFYSAIDGMLYGDAPEQGFVDKHQFAHPTLRLAFRVPDGFYLNNSSSAVTATSGNSPVQIQFSGGSKQAGESIASVTQQALRGLLGNSAQQAQYSQVETTTINGMPAAQQQARVASNQGQVDLTVIAYEYDADSAYYFAFISPANVSAANVISTTAQSFRKLSASEAAQLEPKHLEVVTVGSGDTVASLSRRMAFDDYQEARFRVLNDLEDGGEVSAGDRVKIVVEG</sequence>
<dbReference type="GO" id="GO:0004222">
    <property type="term" value="F:metalloendopeptidase activity"/>
    <property type="evidence" value="ECO:0007669"/>
    <property type="project" value="InterPro"/>
</dbReference>
<evidence type="ECO:0000256" key="6">
    <source>
        <dbReference type="ARBA" id="ARBA00023049"/>
    </source>
</evidence>
<evidence type="ECO:0000256" key="7">
    <source>
        <dbReference type="SAM" id="SignalP"/>
    </source>
</evidence>
<dbReference type="PANTHER" id="PTHR22726">
    <property type="entry name" value="METALLOENDOPEPTIDASE OMA1"/>
    <property type="match status" value="1"/>
</dbReference>
<dbReference type="CDD" id="cd07324">
    <property type="entry name" value="M48C_Oma1-like"/>
    <property type="match status" value="1"/>
</dbReference>
<keyword evidence="7" id="KW-0732">Signal</keyword>
<evidence type="ECO:0000259" key="8">
    <source>
        <dbReference type="Pfam" id="PF01435"/>
    </source>
</evidence>
<dbReference type="PROSITE" id="PS51257">
    <property type="entry name" value="PROKAR_LIPOPROTEIN"/>
    <property type="match status" value="1"/>
</dbReference>
<dbReference type="EMBL" id="NFZT01000001">
    <property type="protein sequence ID" value="OWV33179.1"/>
    <property type="molecule type" value="Genomic_DNA"/>
</dbReference>
<comment type="cofactor">
    <cofactor evidence="1">
        <name>Zn(2+)</name>
        <dbReference type="ChEBI" id="CHEBI:29105"/>
    </cofactor>
</comment>
<protein>
    <recommendedName>
        <fullName evidence="8">Peptidase M48 domain-containing protein</fullName>
    </recommendedName>
</protein>
<dbReference type="RefSeq" id="WP_224199263.1">
    <property type="nucleotide sequence ID" value="NZ_NFZT01000001.1"/>
</dbReference>
<keyword evidence="5" id="KW-0862">Zinc</keyword>
<dbReference type="GO" id="GO:0046872">
    <property type="term" value="F:metal ion binding"/>
    <property type="evidence" value="ECO:0007669"/>
    <property type="project" value="UniProtKB-KW"/>
</dbReference>
<evidence type="ECO:0000256" key="3">
    <source>
        <dbReference type="ARBA" id="ARBA00022723"/>
    </source>
</evidence>
<accession>A0A219B5U2</accession>
<keyword evidence="6" id="KW-0482">Metalloprotease</keyword>
<keyword evidence="3" id="KW-0479">Metal-binding</keyword>
<keyword evidence="2" id="KW-0645">Protease</keyword>
<proteinExistence type="predicted"/>
<dbReference type="AlphaFoldDB" id="A0A219B5U2"/>
<dbReference type="Gene3D" id="3.30.2010.10">
    <property type="entry name" value="Metalloproteases ('zincins'), catalytic domain"/>
    <property type="match status" value="1"/>
</dbReference>
<feature type="signal peptide" evidence="7">
    <location>
        <begin position="1"/>
        <end position="20"/>
    </location>
</feature>
<comment type="caution">
    <text evidence="9">The sequence shown here is derived from an EMBL/GenBank/DDBJ whole genome shotgun (WGS) entry which is preliminary data.</text>
</comment>
<evidence type="ECO:0000313" key="9">
    <source>
        <dbReference type="EMBL" id="OWV33179.1"/>
    </source>
</evidence>
<keyword evidence="4" id="KW-0378">Hydrolase</keyword>
<dbReference type="InterPro" id="IPR001915">
    <property type="entry name" value="Peptidase_M48"/>
</dbReference>
<keyword evidence="10" id="KW-1185">Reference proteome</keyword>
<evidence type="ECO:0000256" key="5">
    <source>
        <dbReference type="ARBA" id="ARBA00022833"/>
    </source>
</evidence>
<organism evidence="9 10">
    <name type="scientific">Pacificimonas flava</name>
    <dbReference type="NCBI Taxonomy" id="1234595"/>
    <lineage>
        <taxon>Bacteria</taxon>
        <taxon>Pseudomonadati</taxon>
        <taxon>Pseudomonadota</taxon>
        <taxon>Alphaproteobacteria</taxon>
        <taxon>Sphingomonadales</taxon>
        <taxon>Sphingosinicellaceae</taxon>
        <taxon>Pacificimonas</taxon>
    </lineage>
</organism>
<reference evidence="10" key="1">
    <citation type="submission" date="2017-05" db="EMBL/GenBank/DDBJ databases">
        <authorList>
            <person name="Lin X."/>
        </authorList>
    </citation>
    <scope>NUCLEOTIDE SEQUENCE [LARGE SCALE GENOMIC DNA]</scope>
    <source>
        <strain evidence="10">JLT2012</strain>
    </source>
</reference>
<evidence type="ECO:0000313" key="10">
    <source>
        <dbReference type="Proteomes" id="UP000198462"/>
    </source>
</evidence>
<dbReference type="Pfam" id="PF01435">
    <property type="entry name" value="Peptidase_M48"/>
    <property type="match status" value="1"/>
</dbReference>
<feature type="chain" id="PRO_5012217091" description="Peptidase M48 domain-containing protein" evidence="7">
    <location>
        <begin position="21"/>
        <end position="493"/>
    </location>
</feature>
<evidence type="ECO:0000256" key="1">
    <source>
        <dbReference type="ARBA" id="ARBA00001947"/>
    </source>
</evidence>